<protein>
    <submittedName>
        <fullName evidence="4">DNA-protecting protein DprA</fullName>
    </submittedName>
</protein>
<dbReference type="InterPro" id="IPR041614">
    <property type="entry name" value="DprA_WH"/>
</dbReference>
<dbReference type="PANTHER" id="PTHR43022:SF1">
    <property type="entry name" value="PROTEIN SMF"/>
    <property type="match status" value="1"/>
</dbReference>
<dbReference type="OrthoDB" id="9785707at2"/>
<dbReference type="InterPro" id="IPR057666">
    <property type="entry name" value="DrpA_SLOG"/>
</dbReference>
<name>A0A3S9A549_9BACL</name>
<gene>
    <name evidence="4" type="primary">dprA</name>
    <name evidence="4" type="ORF">EJC50_15090</name>
</gene>
<reference evidence="5" key="1">
    <citation type="submission" date="2018-12" db="EMBL/GenBank/DDBJ databases">
        <title>Genome sequence of Peanibacillus sp.</title>
        <authorList>
            <person name="Subramani G."/>
            <person name="Srinivasan S."/>
            <person name="Kim M.K."/>
        </authorList>
    </citation>
    <scope>NUCLEOTIDE SEQUENCE [LARGE SCALE GENOMIC DNA]</scope>
    <source>
        <strain evidence="5">18JY67-1</strain>
    </source>
</reference>
<evidence type="ECO:0000259" key="3">
    <source>
        <dbReference type="Pfam" id="PF17782"/>
    </source>
</evidence>
<evidence type="ECO:0000259" key="2">
    <source>
        <dbReference type="Pfam" id="PF02481"/>
    </source>
</evidence>
<accession>A0A3S9A549</accession>
<dbReference type="PANTHER" id="PTHR43022">
    <property type="entry name" value="PROTEIN SMF"/>
    <property type="match status" value="1"/>
</dbReference>
<feature type="domain" description="Smf/DprA SLOG" evidence="2">
    <location>
        <begin position="82"/>
        <end position="291"/>
    </location>
</feature>
<organism evidence="4 5">
    <name type="scientific">Paenibacillus albus</name>
    <dbReference type="NCBI Taxonomy" id="2495582"/>
    <lineage>
        <taxon>Bacteria</taxon>
        <taxon>Bacillati</taxon>
        <taxon>Bacillota</taxon>
        <taxon>Bacilli</taxon>
        <taxon>Bacillales</taxon>
        <taxon>Paenibacillaceae</taxon>
        <taxon>Paenibacillus</taxon>
    </lineage>
</organism>
<dbReference type="AlphaFoldDB" id="A0A3S9A549"/>
<proteinExistence type="inferred from homology"/>
<dbReference type="Pfam" id="PF02481">
    <property type="entry name" value="DNA_processg_A"/>
    <property type="match status" value="1"/>
</dbReference>
<dbReference type="NCBIfam" id="TIGR00732">
    <property type="entry name" value="dprA"/>
    <property type="match status" value="1"/>
</dbReference>
<evidence type="ECO:0000313" key="4">
    <source>
        <dbReference type="EMBL" id="AZN40842.1"/>
    </source>
</evidence>
<dbReference type="InterPro" id="IPR003488">
    <property type="entry name" value="DprA"/>
</dbReference>
<comment type="similarity">
    <text evidence="1">Belongs to the DprA/Smf family.</text>
</comment>
<sequence length="375" mass="40709">MNMEHGKRRELLITLHETPGIGWQSIRKAAESGEWHAFERFAPEAWVTSVGLKPDQARALSNAFSSVDVEARENRMKELGIKVITRLDEDYPELLKESPQPPWVLYAIGKDTLLRRPSIAIVGSRGPTAYGRRTASELARKLSERGLTVVSGMARGIDALAHEGALQGSGSTIAVLGTPVTMIYPADNRQLYAEIAKNGLILSEVPIGTPFHPGLFPLRNRIIAALSLGTVVVEAAERSGSLITADQALEMSRDVFAVPGPISSPKSAGTNGLIRQGAKLVSSFEDIIEEYSGLPICDQAQAIASGQAELAVGNVEIELSENEAIIYRFLSDEPRTVDQLHELSSFPFGLLHSVLINLTLKRKIEQHSGSIYSVV</sequence>
<dbReference type="Gene3D" id="1.10.10.10">
    <property type="entry name" value="Winged helix-like DNA-binding domain superfamily/Winged helix DNA-binding domain"/>
    <property type="match status" value="1"/>
</dbReference>
<dbReference type="GO" id="GO:0009294">
    <property type="term" value="P:DNA-mediated transformation"/>
    <property type="evidence" value="ECO:0007669"/>
    <property type="project" value="InterPro"/>
</dbReference>
<dbReference type="InterPro" id="IPR036388">
    <property type="entry name" value="WH-like_DNA-bd_sf"/>
</dbReference>
<dbReference type="Proteomes" id="UP000272528">
    <property type="component" value="Chromosome"/>
</dbReference>
<dbReference type="Pfam" id="PF17782">
    <property type="entry name" value="WHD_DprA"/>
    <property type="match status" value="1"/>
</dbReference>
<evidence type="ECO:0000256" key="1">
    <source>
        <dbReference type="ARBA" id="ARBA00006525"/>
    </source>
</evidence>
<dbReference type="KEGG" id="palb:EJC50_15090"/>
<keyword evidence="5" id="KW-1185">Reference proteome</keyword>
<feature type="domain" description="DprA winged helix" evidence="3">
    <location>
        <begin position="318"/>
        <end position="369"/>
    </location>
</feature>
<dbReference type="EMBL" id="CP034437">
    <property type="protein sequence ID" value="AZN40842.1"/>
    <property type="molecule type" value="Genomic_DNA"/>
</dbReference>
<dbReference type="SUPFAM" id="SSF102405">
    <property type="entry name" value="MCP/YpsA-like"/>
    <property type="match status" value="1"/>
</dbReference>
<dbReference type="Gene3D" id="3.40.50.450">
    <property type="match status" value="1"/>
</dbReference>
<evidence type="ECO:0000313" key="5">
    <source>
        <dbReference type="Proteomes" id="UP000272528"/>
    </source>
</evidence>
<dbReference type="RefSeq" id="WP_126016319.1">
    <property type="nucleotide sequence ID" value="NZ_CP034437.1"/>
</dbReference>